<feature type="domain" description="Peptidase metallopeptidase" evidence="2">
    <location>
        <begin position="97"/>
        <end position="250"/>
    </location>
</feature>
<dbReference type="GO" id="GO:0008237">
    <property type="term" value="F:metallopeptidase activity"/>
    <property type="evidence" value="ECO:0007669"/>
    <property type="project" value="InterPro"/>
</dbReference>
<feature type="signal peptide" evidence="1">
    <location>
        <begin position="1"/>
        <end position="20"/>
    </location>
</feature>
<dbReference type="SMART" id="SM00235">
    <property type="entry name" value="ZnMc"/>
    <property type="match status" value="1"/>
</dbReference>
<protein>
    <recommendedName>
        <fullName evidence="2">Peptidase metallopeptidase domain-containing protein</fullName>
    </recommendedName>
</protein>
<evidence type="ECO:0000256" key="1">
    <source>
        <dbReference type="SAM" id="SignalP"/>
    </source>
</evidence>
<dbReference type="Proteomes" id="UP000030002">
    <property type="component" value="Unassembled WGS sequence"/>
</dbReference>
<dbReference type="InterPro" id="IPR006026">
    <property type="entry name" value="Peptidase_Metallo"/>
</dbReference>
<evidence type="ECO:0000313" key="4">
    <source>
        <dbReference type="Proteomes" id="UP000030002"/>
    </source>
</evidence>
<sequence>MVITMAVAVALGTAMSTAAAAPLAADDAAANPGYTVPTFQEFADSTFQDTDGQFIVNGDEVEESWGGLNQFYNSMVNPKPVKTDDTSLIVKTIKGGKDDRWSQSQVGNLTYCVSTAFGARHDDVVAAMAGGAGLWEGASSAIDYVHVPSQDGNCTTSNRSVTFSVEPVQTSQYIARAFFPSTRKRNILVDDSIWSSGSWTPTNIMGHELGHTLGFRHEHTRPESGTCFEDNNWRPLTAYDSASIMHYPQCNGSSSNLSMTQTDGQGAAALYGQ</sequence>
<dbReference type="Gene3D" id="3.40.390.10">
    <property type="entry name" value="Collagenase (Catalytic Domain)"/>
    <property type="match status" value="1"/>
</dbReference>
<comment type="caution">
    <text evidence="3">The sequence shown here is derived from an EMBL/GenBank/DDBJ whole genome shotgun (WGS) entry which is preliminary data.</text>
</comment>
<dbReference type="GO" id="GO:0008270">
    <property type="term" value="F:zinc ion binding"/>
    <property type="evidence" value="ECO:0007669"/>
    <property type="project" value="InterPro"/>
</dbReference>
<gene>
    <name evidence="3" type="ORF">N802_01995</name>
</gene>
<dbReference type="InterPro" id="IPR024079">
    <property type="entry name" value="MetalloPept_cat_dom_sf"/>
</dbReference>
<dbReference type="STRING" id="1385520.N802_01995"/>
<feature type="chain" id="PRO_5001971201" description="Peptidase metallopeptidase domain-containing protein" evidence="1">
    <location>
        <begin position="21"/>
        <end position="273"/>
    </location>
</feature>
<dbReference type="EMBL" id="AVPJ01000001">
    <property type="protein sequence ID" value="KGN34838.1"/>
    <property type="molecule type" value="Genomic_DNA"/>
</dbReference>
<proteinExistence type="predicted"/>
<dbReference type="SUPFAM" id="SSF55486">
    <property type="entry name" value="Metalloproteases ('zincins'), catalytic domain"/>
    <property type="match status" value="1"/>
</dbReference>
<evidence type="ECO:0000313" key="3">
    <source>
        <dbReference type="EMBL" id="KGN34838.1"/>
    </source>
</evidence>
<accession>A0A0A0JCD5</accession>
<dbReference type="eggNOG" id="COG1520">
    <property type="taxonomic scope" value="Bacteria"/>
</dbReference>
<keyword evidence="4" id="KW-1185">Reference proteome</keyword>
<reference evidence="3 4" key="1">
    <citation type="submission" date="2013-08" db="EMBL/GenBank/DDBJ databases">
        <title>The genome sequence of Knoellia sinensis.</title>
        <authorList>
            <person name="Zhu W."/>
            <person name="Wang G."/>
        </authorList>
    </citation>
    <scope>NUCLEOTIDE SEQUENCE [LARGE SCALE GENOMIC DNA]</scope>
    <source>
        <strain evidence="3 4">KCTC 19936</strain>
    </source>
</reference>
<keyword evidence="1" id="KW-0732">Signal</keyword>
<dbReference type="AlphaFoldDB" id="A0A0A0JCD5"/>
<organism evidence="3 4">
    <name type="scientific">Knoellia sinensis KCTC 19936</name>
    <dbReference type="NCBI Taxonomy" id="1385520"/>
    <lineage>
        <taxon>Bacteria</taxon>
        <taxon>Bacillati</taxon>
        <taxon>Actinomycetota</taxon>
        <taxon>Actinomycetes</taxon>
        <taxon>Micrococcales</taxon>
        <taxon>Intrasporangiaceae</taxon>
        <taxon>Knoellia</taxon>
    </lineage>
</organism>
<name>A0A0A0JCD5_9MICO</name>
<evidence type="ECO:0000259" key="2">
    <source>
        <dbReference type="SMART" id="SM00235"/>
    </source>
</evidence>
<dbReference type="GO" id="GO:0006508">
    <property type="term" value="P:proteolysis"/>
    <property type="evidence" value="ECO:0007669"/>
    <property type="project" value="InterPro"/>
</dbReference>